<feature type="region of interest" description="Disordered" evidence="2">
    <location>
        <begin position="1056"/>
        <end position="1081"/>
    </location>
</feature>
<dbReference type="PANTHER" id="PTHR33096:SF1">
    <property type="entry name" value="CXC1-LIKE CYSTEINE CLUSTER ASSOCIATED WITH KDZ TRANSPOSASES DOMAIN-CONTAINING PROTEIN"/>
    <property type="match status" value="1"/>
</dbReference>
<keyword evidence="4" id="KW-1185">Reference proteome</keyword>
<dbReference type="AlphaFoldDB" id="A0AAD2JTZ8"/>
<dbReference type="PANTHER" id="PTHR33096">
    <property type="entry name" value="CXC2 DOMAIN-CONTAINING PROTEIN"/>
    <property type="match status" value="1"/>
</dbReference>
<accession>A0AAD2JTZ8</accession>
<name>A0AAD2JTZ8_9AGAR</name>
<dbReference type="Pfam" id="PF18758">
    <property type="entry name" value="KDZ"/>
    <property type="match status" value="1"/>
</dbReference>
<evidence type="ECO:0000313" key="4">
    <source>
        <dbReference type="Proteomes" id="UP001295794"/>
    </source>
</evidence>
<evidence type="ECO:0000256" key="1">
    <source>
        <dbReference type="SAM" id="Coils"/>
    </source>
</evidence>
<reference evidence="3" key="1">
    <citation type="submission" date="2023-11" db="EMBL/GenBank/DDBJ databases">
        <authorList>
            <person name="De Vega J J."/>
            <person name="De Vega J J."/>
        </authorList>
    </citation>
    <scope>NUCLEOTIDE SEQUENCE</scope>
</reference>
<dbReference type="EMBL" id="CAVNYO010000001">
    <property type="protein sequence ID" value="CAK5261820.1"/>
    <property type="molecule type" value="Genomic_DNA"/>
</dbReference>
<dbReference type="Proteomes" id="UP001295794">
    <property type="component" value="Unassembled WGS sequence"/>
</dbReference>
<organism evidence="3 4">
    <name type="scientific">Mycena citricolor</name>
    <dbReference type="NCBI Taxonomy" id="2018698"/>
    <lineage>
        <taxon>Eukaryota</taxon>
        <taxon>Fungi</taxon>
        <taxon>Dikarya</taxon>
        <taxon>Basidiomycota</taxon>
        <taxon>Agaricomycotina</taxon>
        <taxon>Agaricomycetes</taxon>
        <taxon>Agaricomycetidae</taxon>
        <taxon>Agaricales</taxon>
        <taxon>Marasmiineae</taxon>
        <taxon>Mycenaceae</taxon>
        <taxon>Mycena</taxon>
    </lineage>
</organism>
<feature type="region of interest" description="Disordered" evidence="2">
    <location>
        <begin position="209"/>
        <end position="244"/>
    </location>
</feature>
<evidence type="ECO:0000256" key="2">
    <source>
        <dbReference type="SAM" id="MobiDB-lite"/>
    </source>
</evidence>
<keyword evidence="1" id="KW-0175">Coiled coil</keyword>
<feature type="region of interest" description="Disordered" evidence="2">
    <location>
        <begin position="1"/>
        <end position="46"/>
    </location>
</feature>
<feature type="compositionally biased region" description="Polar residues" evidence="2">
    <location>
        <begin position="29"/>
        <end position="46"/>
    </location>
</feature>
<feature type="coiled-coil region" evidence="1">
    <location>
        <begin position="970"/>
        <end position="1025"/>
    </location>
</feature>
<evidence type="ECO:0000313" key="3">
    <source>
        <dbReference type="EMBL" id="CAK5261820.1"/>
    </source>
</evidence>
<proteinExistence type="predicted"/>
<comment type="caution">
    <text evidence="3">The sequence shown here is derived from an EMBL/GenBank/DDBJ whole genome shotgun (WGS) entry which is preliminary data.</text>
</comment>
<feature type="compositionally biased region" description="Polar residues" evidence="2">
    <location>
        <begin position="1070"/>
        <end position="1080"/>
    </location>
</feature>
<sequence>MSNTRRGAGKSLKGLAKQSKVHYGRPGLSNLTSKSSSATVPLNKTASQRAEAKRLYHQQLEGLSYVQREDIVGSGPEIEDVDMIDATTASLSADWEDWEDSGVLYQTLPPGEEGSLHSHAGGERLWHGMMDNMRSGRGDSRIRSDRILRQNESWNAQMPQLADAYLHFKANDTGNTDSEAIRGGWPLRGLGLEAEVDLFKDEVRNSERAHNGSLRAGSDVSIPDADHSGSVTSDTAPGAFKSNLNGADRDEVAWLNVNELEESDAQKLEQSISVGELMKYPLALVSYLLDTYGANIGLGYDIMCAFFKTLLRSSLGAKAVAMGLSGIVPAFHGHAHNRECQLGWHPMYHEGVGLEDFEECERTFCQSNQLASSTRLATPFHRQQQIDEHFFFHDLDKNASIGSFIFQNYRQAIEKIAANTVQLRILEDELQTNASDYEQDLKDELTHLQGLKHESEEMIQLIDYMELLGKLSKAKDASVSAAADYHNLDRLIIENGIKAPRIASIRARYRTSHTHHLLVEEEVARFEVEKGIEKRWDQSSPEYKQTLRYKLRDKISKALRSRADAIQRALSDLNAAGARLTPARKPIAWADIVHTASLAEFDLLRETRADIRNLPWTQPLRREAASLYFGIKRAEEEIIRLNVEIKRVITAMLDEHVDLYRAITSHLVVQPNLARELSRQSTSPVNCFGFSPTFMSTANIHLPPPPTRDGVPESIPSLHASTLTPLGVHNVRRYMLSCPLTPNVFSRLESRFKASDMAFICAGASSDGQHRINPNRFHPEFLELYDSLPTGAPGQTARREFSGDLMNLLFDVATKWDRCTGGTTFVFHVAGTTIPGLPVVPERLKADVYIPPHFLAENPGAHADIAFLVQTFLERVGVPTVNSWRRRAVQMWSLSQQGHIPPISLPTALIPNPVTQRSSSYTFRGRPANSLMLTAMVSSSSASGTPLSPGLSTPRVPVWDIDELTYPVVIKEQQEEIEEKTGLIGALTARIDDLQEIIDALRESINQVEDEAQRQRAEITVLCSQVEALSAEVIRLGGSAGCDPASTCPPAYTSLSEASSALPHGPPSHTPSRSMPSQSRLPPRIRAAAPISTHGRFLATDSRPLPRVNIVLQQHDLMHLREAVGFVAELAEPASWSTYLQRLHLSEAVLAQLLDALDHDI</sequence>
<gene>
    <name evidence="3" type="ORF">MYCIT1_LOCUS37</name>
</gene>
<protein>
    <submittedName>
        <fullName evidence="3">Uncharacterized protein</fullName>
    </submittedName>
</protein>
<dbReference type="InterPro" id="IPR040521">
    <property type="entry name" value="KDZ"/>
</dbReference>